<sequence length="85" mass="10356">MMEQTLAYLREVLSNYLDHHGDTPKRIYKKLISKPYRGEGEFVRDLTQEESAFLDRILPHEIRYAMDERDYERVYQLNEVYELLI</sequence>
<reference evidence="1 2" key="1">
    <citation type="submission" date="2016-11" db="EMBL/GenBank/DDBJ databases">
        <authorList>
            <person name="Kadnikov V."/>
            <person name="Nazina T."/>
        </authorList>
    </citation>
    <scope>NUCLEOTIDE SEQUENCE [LARGE SCALE GENOMIC DNA]</scope>
    <source>
        <strain evidence="1 2">1017</strain>
    </source>
</reference>
<dbReference type="EMBL" id="MQMG01000067">
    <property type="protein sequence ID" value="OKO88816.1"/>
    <property type="molecule type" value="Genomic_DNA"/>
</dbReference>
<comment type="caution">
    <text evidence="1">The sequence shown here is derived from an EMBL/GenBank/DDBJ whole genome shotgun (WGS) entry which is preliminary data.</text>
</comment>
<evidence type="ECO:0000313" key="1">
    <source>
        <dbReference type="EMBL" id="OKO88816.1"/>
    </source>
</evidence>
<dbReference type="AlphaFoldDB" id="A0A1Q5SLL6"/>
<gene>
    <name evidence="1" type="ORF">BRO54_3544</name>
</gene>
<protein>
    <submittedName>
        <fullName evidence="1">Sigma-G-dependent sporulation specific SASP protein</fullName>
    </submittedName>
</protein>
<evidence type="ECO:0000313" key="2">
    <source>
        <dbReference type="Proteomes" id="UP000186030"/>
    </source>
</evidence>
<reference evidence="2" key="2">
    <citation type="submission" date="2017-01" db="EMBL/GenBank/DDBJ databases">
        <title>Genome sequencing and annotation of Geobacillus sp. 1017, a Hydrocarbon-Oxidizing Thermophilic Bacterium Isolated from a Heavy Oil Reservoir (China).</title>
        <authorList>
            <person name="Kadnikov V.V."/>
            <person name="Mardanov A.V."/>
            <person name="Poltaraus A.B."/>
            <person name="Sokolova D.S."/>
            <person name="Semenova E.M."/>
            <person name="Ravin N.V."/>
            <person name="Tourova T.P."/>
            <person name="Nazina T.N."/>
        </authorList>
    </citation>
    <scope>NUCLEOTIDE SEQUENCE [LARGE SCALE GENOMIC DNA]</scope>
    <source>
        <strain evidence="2">1017</strain>
    </source>
</reference>
<name>A0A1Q5SLL6_9BACL</name>
<proteinExistence type="predicted"/>
<dbReference type="Proteomes" id="UP000186030">
    <property type="component" value="Unassembled WGS sequence"/>
</dbReference>
<accession>A0A1Q5SLL6</accession>
<organism evidence="1 2">
    <name type="scientific">Geobacillus proteiniphilus</name>
    <dbReference type="NCBI Taxonomy" id="860353"/>
    <lineage>
        <taxon>Bacteria</taxon>
        <taxon>Bacillati</taxon>
        <taxon>Bacillota</taxon>
        <taxon>Bacilli</taxon>
        <taxon>Bacillales</taxon>
        <taxon>Anoxybacillaceae</taxon>
        <taxon>Geobacillus</taxon>
    </lineage>
</organism>
<dbReference type="Pfam" id="PF17334">
    <property type="entry name" value="CsgA"/>
    <property type="match status" value="1"/>
</dbReference>
<dbReference type="InterPro" id="IPR020255">
    <property type="entry name" value="CsgA"/>
</dbReference>